<keyword evidence="2" id="KW-1185">Reference proteome</keyword>
<accession>A0A9D4J0S2</accession>
<reference evidence="1" key="1">
    <citation type="journal article" date="2019" name="bioRxiv">
        <title>The Genome of the Zebra Mussel, Dreissena polymorpha: A Resource for Invasive Species Research.</title>
        <authorList>
            <person name="McCartney M.A."/>
            <person name="Auch B."/>
            <person name="Kono T."/>
            <person name="Mallez S."/>
            <person name="Zhang Y."/>
            <person name="Obille A."/>
            <person name="Becker A."/>
            <person name="Abrahante J.E."/>
            <person name="Garbe J."/>
            <person name="Badalamenti J.P."/>
            <person name="Herman A."/>
            <person name="Mangelson H."/>
            <person name="Liachko I."/>
            <person name="Sullivan S."/>
            <person name="Sone E.D."/>
            <person name="Koren S."/>
            <person name="Silverstein K.A.T."/>
            <person name="Beckman K.B."/>
            <person name="Gohl D.M."/>
        </authorList>
    </citation>
    <scope>NUCLEOTIDE SEQUENCE</scope>
    <source>
        <strain evidence="1">Duluth1</strain>
        <tissue evidence="1">Whole animal</tissue>
    </source>
</reference>
<dbReference type="AlphaFoldDB" id="A0A9D4J0S2"/>
<evidence type="ECO:0000313" key="1">
    <source>
        <dbReference type="EMBL" id="KAH3795471.1"/>
    </source>
</evidence>
<evidence type="ECO:0000313" key="2">
    <source>
        <dbReference type="Proteomes" id="UP000828390"/>
    </source>
</evidence>
<name>A0A9D4J0S2_DREPO</name>
<dbReference type="Proteomes" id="UP000828390">
    <property type="component" value="Unassembled WGS sequence"/>
</dbReference>
<sequence>MTCSVKPRILTYPKTGFTQSERCIWGICLVIGTRTELFSKWRIPVAPKMGPAHIPVKAANGL</sequence>
<gene>
    <name evidence="1" type="ORF">DPMN_149024</name>
</gene>
<comment type="caution">
    <text evidence="1">The sequence shown here is derived from an EMBL/GenBank/DDBJ whole genome shotgun (WGS) entry which is preliminary data.</text>
</comment>
<protein>
    <submittedName>
        <fullName evidence="1">Uncharacterized protein</fullName>
    </submittedName>
</protein>
<proteinExistence type="predicted"/>
<organism evidence="1 2">
    <name type="scientific">Dreissena polymorpha</name>
    <name type="common">Zebra mussel</name>
    <name type="synonym">Mytilus polymorpha</name>
    <dbReference type="NCBI Taxonomy" id="45954"/>
    <lineage>
        <taxon>Eukaryota</taxon>
        <taxon>Metazoa</taxon>
        <taxon>Spiralia</taxon>
        <taxon>Lophotrochozoa</taxon>
        <taxon>Mollusca</taxon>
        <taxon>Bivalvia</taxon>
        <taxon>Autobranchia</taxon>
        <taxon>Heteroconchia</taxon>
        <taxon>Euheterodonta</taxon>
        <taxon>Imparidentia</taxon>
        <taxon>Neoheterodontei</taxon>
        <taxon>Myida</taxon>
        <taxon>Dreissenoidea</taxon>
        <taxon>Dreissenidae</taxon>
        <taxon>Dreissena</taxon>
    </lineage>
</organism>
<dbReference type="EMBL" id="JAIWYP010000007">
    <property type="protein sequence ID" value="KAH3795471.1"/>
    <property type="molecule type" value="Genomic_DNA"/>
</dbReference>
<reference evidence="1" key="2">
    <citation type="submission" date="2020-11" db="EMBL/GenBank/DDBJ databases">
        <authorList>
            <person name="McCartney M.A."/>
            <person name="Auch B."/>
            <person name="Kono T."/>
            <person name="Mallez S."/>
            <person name="Becker A."/>
            <person name="Gohl D.M."/>
            <person name="Silverstein K.A.T."/>
            <person name="Koren S."/>
            <person name="Bechman K.B."/>
            <person name="Herman A."/>
            <person name="Abrahante J.E."/>
            <person name="Garbe J."/>
        </authorList>
    </citation>
    <scope>NUCLEOTIDE SEQUENCE</scope>
    <source>
        <strain evidence="1">Duluth1</strain>
        <tissue evidence="1">Whole animal</tissue>
    </source>
</reference>